<dbReference type="HAMAP" id="MF_00047">
    <property type="entry name" value="Dala_Dala_lig"/>
    <property type="match status" value="1"/>
</dbReference>
<dbReference type="PIRSF" id="PIRSF039102">
    <property type="entry name" value="Ddl/VanB"/>
    <property type="match status" value="1"/>
</dbReference>
<dbReference type="GO" id="GO:0005524">
    <property type="term" value="F:ATP binding"/>
    <property type="evidence" value="ECO:0007669"/>
    <property type="project" value="UniProtKB-UniRule"/>
</dbReference>
<gene>
    <name evidence="18 24" type="primary">ddl</name>
    <name evidence="24" type="ORF">METEAL_14070</name>
</gene>
<keyword evidence="12 18" id="KW-0133">Cell shape</keyword>
<comment type="subcellular location">
    <subcellularLocation>
        <location evidence="3 18">Cytoplasm</location>
    </subcellularLocation>
</comment>
<dbReference type="Gene3D" id="3.30.1490.20">
    <property type="entry name" value="ATP-grasp fold, A domain"/>
    <property type="match status" value="1"/>
</dbReference>
<evidence type="ECO:0000256" key="9">
    <source>
        <dbReference type="ARBA" id="ARBA00022741"/>
    </source>
</evidence>
<dbReference type="NCBIfam" id="NF002528">
    <property type="entry name" value="PRK01966.1-4"/>
    <property type="match status" value="1"/>
</dbReference>
<evidence type="ECO:0000256" key="15">
    <source>
        <dbReference type="ARBA" id="ARBA00023316"/>
    </source>
</evidence>
<dbReference type="PROSITE" id="PS50975">
    <property type="entry name" value="ATP_GRASP"/>
    <property type="match status" value="1"/>
</dbReference>
<dbReference type="GO" id="GO:0008360">
    <property type="term" value="P:regulation of cell shape"/>
    <property type="evidence" value="ECO:0007669"/>
    <property type="project" value="UniProtKB-KW"/>
</dbReference>
<feature type="domain" description="ATP-grasp" evidence="23">
    <location>
        <begin position="133"/>
        <end position="338"/>
    </location>
</feature>
<keyword evidence="14 21" id="KW-0464">Manganese</keyword>
<organism evidence="24 25">
    <name type="scientific">Mesoterricola silvestris</name>
    <dbReference type="NCBI Taxonomy" id="2927979"/>
    <lineage>
        <taxon>Bacteria</taxon>
        <taxon>Pseudomonadati</taxon>
        <taxon>Acidobacteriota</taxon>
        <taxon>Holophagae</taxon>
        <taxon>Holophagales</taxon>
        <taxon>Holophagaceae</taxon>
        <taxon>Mesoterricola</taxon>
    </lineage>
</organism>
<evidence type="ECO:0000313" key="25">
    <source>
        <dbReference type="Proteomes" id="UP001238179"/>
    </source>
</evidence>
<evidence type="ECO:0000256" key="7">
    <source>
        <dbReference type="ARBA" id="ARBA00022598"/>
    </source>
</evidence>
<feature type="active site" evidence="19">
    <location>
        <position position="181"/>
    </location>
</feature>
<feature type="active site" evidence="19">
    <location>
        <position position="316"/>
    </location>
</feature>
<comment type="pathway">
    <text evidence="4 18">Cell wall biogenesis; peptidoglycan biosynthesis.</text>
</comment>
<dbReference type="InterPro" id="IPR005905">
    <property type="entry name" value="D_ala_D_ala"/>
</dbReference>
<keyword evidence="9 20" id="KW-0547">Nucleotide-binding</keyword>
<evidence type="ECO:0000256" key="21">
    <source>
        <dbReference type="PIRSR" id="PIRSR039102-3"/>
    </source>
</evidence>
<dbReference type="PROSITE" id="PS00843">
    <property type="entry name" value="DALA_DALA_LIGASE_1"/>
    <property type="match status" value="1"/>
</dbReference>
<keyword evidence="11 21" id="KW-0460">Magnesium</keyword>
<comment type="cofactor">
    <cofactor evidence="1">
        <name>Mn(2+)</name>
        <dbReference type="ChEBI" id="CHEBI:29035"/>
    </cofactor>
</comment>
<keyword evidence="10 22" id="KW-0067">ATP-binding</keyword>
<feature type="binding site" evidence="20">
    <location>
        <begin position="211"/>
        <end position="218"/>
    </location>
    <ligand>
        <name>ATP</name>
        <dbReference type="ChEBI" id="CHEBI:30616"/>
    </ligand>
</feature>
<evidence type="ECO:0000256" key="11">
    <source>
        <dbReference type="ARBA" id="ARBA00022842"/>
    </source>
</evidence>
<dbReference type="Pfam" id="PF01820">
    <property type="entry name" value="Dala_Dala_lig_N"/>
    <property type="match status" value="1"/>
</dbReference>
<dbReference type="GO" id="GO:0071555">
    <property type="term" value="P:cell wall organization"/>
    <property type="evidence" value="ECO:0007669"/>
    <property type="project" value="UniProtKB-KW"/>
</dbReference>
<dbReference type="RefSeq" id="WP_316415146.1">
    <property type="nucleotide sequence ID" value="NZ_AP027080.1"/>
</dbReference>
<evidence type="ECO:0000256" key="16">
    <source>
        <dbReference type="ARBA" id="ARBA00047614"/>
    </source>
</evidence>
<evidence type="ECO:0000313" key="24">
    <source>
        <dbReference type="EMBL" id="BDU72233.1"/>
    </source>
</evidence>
<keyword evidence="6 18" id="KW-0963">Cytoplasm</keyword>
<evidence type="ECO:0000256" key="17">
    <source>
        <dbReference type="ARBA" id="ARBA00060592"/>
    </source>
</evidence>
<dbReference type="Gene3D" id="3.40.50.20">
    <property type="match status" value="1"/>
</dbReference>
<feature type="binding site" evidence="20">
    <location>
        <begin position="181"/>
        <end position="182"/>
    </location>
    <ligand>
        <name>ATP</name>
        <dbReference type="ChEBI" id="CHEBI:30616"/>
    </ligand>
</feature>
<dbReference type="InterPro" id="IPR011761">
    <property type="entry name" value="ATP-grasp"/>
</dbReference>
<name>A0AA48KB71_9BACT</name>
<dbReference type="Gene3D" id="3.30.470.20">
    <property type="entry name" value="ATP-grasp fold, B domain"/>
    <property type="match status" value="1"/>
</dbReference>
<accession>A0AA48KB71</accession>
<dbReference type="GO" id="GO:0005829">
    <property type="term" value="C:cytosol"/>
    <property type="evidence" value="ECO:0007669"/>
    <property type="project" value="TreeGrafter"/>
</dbReference>
<feature type="binding site" evidence="21">
    <location>
        <position position="305"/>
    </location>
    <ligand>
        <name>Mg(2+)</name>
        <dbReference type="ChEBI" id="CHEBI:18420"/>
        <label>2</label>
    </ligand>
</feature>
<feature type="binding site" evidence="20">
    <location>
        <position position="129"/>
    </location>
    <ligand>
        <name>ATP</name>
        <dbReference type="ChEBI" id="CHEBI:30616"/>
    </ligand>
</feature>
<keyword evidence="8 21" id="KW-0479">Metal-binding</keyword>
<dbReference type="GO" id="GO:0046872">
    <property type="term" value="F:metal ion binding"/>
    <property type="evidence" value="ECO:0007669"/>
    <property type="project" value="UniProtKB-KW"/>
</dbReference>
<comment type="catalytic activity">
    <reaction evidence="16 18">
        <text>2 D-alanine + ATP = D-alanyl-D-alanine + ADP + phosphate + H(+)</text>
        <dbReference type="Rhea" id="RHEA:11224"/>
        <dbReference type="ChEBI" id="CHEBI:15378"/>
        <dbReference type="ChEBI" id="CHEBI:30616"/>
        <dbReference type="ChEBI" id="CHEBI:43474"/>
        <dbReference type="ChEBI" id="CHEBI:57416"/>
        <dbReference type="ChEBI" id="CHEBI:57822"/>
        <dbReference type="ChEBI" id="CHEBI:456216"/>
        <dbReference type="EC" id="6.3.2.4"/>
    </reaction>
</comment>
<dbReference type="InterPro" id="IPR011095">
    <property type="entry name" value="Dala_Dala_lig_C"/>
</dbReference>
<dbReference type="GO" id="GO:0008716">
    <property type="term" value="F:D-alanine-D-alanine ligase activity"/>
    <property type="evidence" value="ECO:0007669"/>
    <property type="project" value="UniProtKB-UniRule"/>
</dbReference>
<dbReference type="KEGG" id="msil:METEAL_14070"/>
<keyword evidence="15 18" id="KW-0961">Cell wall biogenesis/degradation</keyword>
<evidence type="ECO:0000256" key="14">
    <source>
        <dbReference type="ARBA" id="ARBA00023211"/>
    </source>
</evidence>
<keyword evidence="25" id="KW-1185">Reference proteome</keyword>
<dbReference type="FunFam" id="3.30.1490.20:FF:000007">
    <property type="entry name" value="D-alanine--D-alanine ligase"/>
    <property type="match status" value="1"/>
</dbReference>
<comment type="similarity">
    <text evidence="5 18">Belongs to the D-alanine--D-alanine ligase family.</text>
</comment>
<dbReference type="EC" id="6.3.2.4" evidence="18"/>
<evidence type="ECO:0000256" key="12">
    <source>
        <dbReference type="ARBA" id="ARBA00022960"/>
    </source>
</evidence>
<protein>
    <recommendedName>
        <fullName evidence="18">D-alanine--D-alanine ligase</fullName>
        <ecNumber evidence="18">6.3.2.4</ecNumber>
    </recommendedName>
    <alternativeName>
        <fullName evidence="18">D-Ala-D-Ala ligase</fullName>
    </alternativeName>
    <alternativeName>
        <fullName evidence="18">D-alanylalanine synthetase</fullName>
    </alternativeName>
</protein>
<evidence type="ECO:0000259" key="23">
    <source>
        <dbReference type="PROSITE" id="PS50975"/>
    </source>
</evidence>
<dbReference type="SUPFAM" id="SSF52440">
    <property type="entry name" value="PreATP-grasp domain"/>
    <property type="match status" value="1"/>
</dbReference>
<feature type="binding site" evidence="21">
    <location>
        <position position="305"/>
    </location>
    <ligand>
        <name>Mg(2+)</name>
        <dbReference type="ChEBI" id="CHEBI:18420"/>
        <label>1</label>
    </ligand>
</feature>
<feature type="active site" evidence="19">
    <location>
        <position position="18"/>
    </location>
</feature>
<evidence type="ECO:0000256" key="10">
    <source>
        <dbReference type="ARBA" id="ARBA00022840"/>
    </source>
</evidence>
<evidence type="ECO:0000256" key="5">
    <source>
        <dbReference type="ARBA" id="ARBA00010871"/>
    </source>
</evidence>
<dbReference type="SUPFAM" id="SSF56059">
    <property type="entry name" value="Glutathione synthetase ATP-binding domain-like"/>
    <property type="match status" value="1"/>
</dbReference>
<dbReference type="Pfam" id="PF07478">
    <property type="entry name" value="Dala_Dala_lig_C"/>
    <property type="match status" value="1"/>
</dbReference>
<evidence type="ECO:0000256" key="22">
    <source>
        <dbReference type="PROSITE-ProRule" id="PRU00409"/>
    </source>
</evidence>
<comment type="function">
    <text evidence="2 18">Cell wall formation.</text>
</comment>
<evidence type="ECO:0000256" key="18">
    <source>
        <dbReference type="HAMAP-Rule" id="MF_00047"/>
    </source>
</evidence>
<evidence type="ECO:0000256" key="19">
    <source>
        <dbReference type="PIRSR" id="PIRSR039102-1"/>
    </source>
</evidence>
<proteinExistence type="inferred from homology"/>
<evidence type="ECO:0000256" key="2">
    <source>
        <dbReference type="ARBA" id="ARBA00003921"/>
    </source>
</evidence>
<dbReference type="FunFam" id="3.30.470.20:FF:000008">
    <property type="entry name" value="D-alanine--D-alanine ligase"/>
    <property type="match status" value="1"/>
</dbReference>
<dbReference type="InterPro" id="IPR011127">
    <property type="entry name" value="Dala_Dala_lig_N"/>
</dbReference>
<dbReference type="InterPro" id="IPR000291">
    <property type="entry name" value="D-Ala_lig_Van_CS"/>
</dbReference>
<dbReference type="PANTHER" id="PTHR23132">
    <property type="entry name" value="D-ALANINE--D-ALANINE LIGASE"/>
    <property type="match status" value="1"/>
</dbReference>
<dbReference type="Proteomes" id="UP001238179">
    <property type="component" value="Chromosome"/>
</dbReference>
<dbReference type="NCBIfam" id="TIGR01205">
    <property type="entry name" value="D_ala_D_alaTIGR"/>
    <property type="match status" value="1"/>
</dbReference>
<dbReference type="InterPro" id="IPR016185">
    <property type="entry name" value="PreATP-grasp_dom_sf"/>
</dbReference>
<feature type="binding site" evidence="20">
    <location>
        <begin position="304"/>
        <end position="305"/>
    </location>
    <ligand>
        <name>ATP</name>
        <dbReference type="ChEBI" id="CHEBI:30616"/>
    </ligand>
</feature>
<dbReference type="AlphaFoldDB" id="A0AA48KB71"/>
<comment type="pathway">
    <text evidence="17">Glycan biosynthesis.</text>
</comment>
<sequence length="364" mass="40100">MDNARLSIGLLFGGESPEHEVSIVSARSIAAHLDPERFEVRPMGIARNGVWVLNGDPFARLAAGEMPPRGPYPFLPLEAGAEMAELPDVFFNAIHGAGGEDGQIQGFLEPLHRPYTGAGLLAMAAGLDKWITKRIWESGGLPVVPYVGLTEEEWRRGSGEVLRSLAALGLPVFVKPANLGSSIGIEKVKREEDLPAALERAFTYDRRVLVEQGLTVRELEVAVLGGDDPRVSVVGEILPAGEFYDFKDKYLDGKSTTRIPAELPEGVANLVHRYAVDAFRALDAYGMARVDFFLDRSTGRLFLNEINFIPGFTSISMYPKMMEASGVPYAELLTRLVDLAVRRFEEKAKKTRLFRSGSTWYEQS</sequence>
<comment type="cofactor">
    <cofactor evidence="21">
        <name>Mg(2+)</name>
        <dbReference type="ChEBI" id="CHEBI:18420"/>
    </cofactor>
    <cofactor evidence="21">
        <name>Mn(2+)</name>
        <dbReference type="ChEBI" id="CHEBI:29035"/>
    </cofactor>
    <text evidence="21">Binds 2 magnesium or manganese ions per subunit.</text>
</comment>
<evidence type="ECO:0000256" key="4">
    <source>
        <dbReference type="ARBA" id="ARBA00004752"/>
    </source>
</evidence>
<dbReference type="EMBL" id="AP027080">
    <property type="protein sequence ID" value="BDU72233.1"/>
    <property type="molecule type" value="Genomic_DNA"/>
</dbReference>
<dbReference type="GO" id="GO:0009252">
    <property type="term" value="P:peptidoglycan biosynthetic process"/>
    <property type="evidence" value="ECO:0007669"/>
    <property type="project" value="UniProtKB-UniRule"/>
</dbReference>
<dbReference type="PANTHER" id="PTHR23132:SF25">
    <property type="entry name" value="D-ALANINE--D-ALANINE LIGASE A"/>
    <property type="match status" value="1"/>
</dbReference>
<feature type="binding site" evidence="21">
    <location>
        <position position="307"/>
    </location>
    <ligand>
        <name>Mg(2+)</name>
        <dbReference type="ChEBI" id="CHEBI:18420"/>
        <label>2</label>
    </ligand>
</feature>
<evidence type="ECO:0000256" key="3">
    <source>
        <dbReference type="ARBA" id="ARBA00004496"/>
    </source>
</evidence>
<dbReference type="InterPro" id="IPR013815">
    <property type="entry name" value="ATP_grasp_subdomain_1"/>
</dbReference>
<feature type="binding site" evidence="21">
    <location>
        <position position="291"/>
    </location>
    <ligand>
        <name>Mg(2+)</name>
        <dbReference type="ChEBI" id="CHEBI:18420"/>
        <label>1</label>
    </ligand>
</feature>
<keyword evidence="7 18" id="KW-0436">Ligase</keyword>
<evidence type="ECO:0000256" key="1">
    <source>
        <dbReference type="ARBA" id="ARBA00001936"/>
    </source>
</evidence>
<evidence type="ECO:0000256" key="8">
    <source>
        <dbReference type="ARBA" id="ARBA00022723"/>
    </source>
</evidence>
<reference evidence="25" key="1">
    <citation type="journal article" date="2023" name="Int. J. Syst. Evol. Microbiol.">
        <title>Mesoterricola silvestris gen. nov., sp. nov., Mesoterricola sediminis sp. nov., Geothrix oryzae sp. nov., Geothrix edaphica sp. nov., Geothrix rubra sp. nov., and Geothrix limicola sp. nov., six novel members of Acidobacteriota isolated from soils.</title>
        <authorList>
            <person name="Itoh H."/>
            <person name="Sugisawa Y."/>
            <person name="Mise K."/>
            <person name="Xu Z."/>
            <person name="Kuniyasu M."/>
            <person name="Ushijima N."/>
            <person name="Kawano K."/>
            <person name="Kobayashi E."/>
            <person name="Shiratori Y."/>
            <person name="Masuda Y."/>
            <person name="Senoo K."/>
        </authorList>
    </citation>
    <scope>NUCLEOTIDE SEQUENCE [LARGE SCALE GENOMIC DNA]</scope>
    <source>
        <strain evidence="25">W79</strain>
    </source>
</reference>
<evidence type="ECO:0000256" key="13">
    <source>
        <dbReference type="ARBA" id="ARBA00022984"/>
    </source>
</evidence>
<keyword evidence="13 18" id="KW-0573">Peptidoglycan synthesis</keyword>
<feature type="binding site" evidence="20">
    <location>
        <begin position="173"/>
        <end position="175"/>
    </location>
    <ligand>
        <name>ATP</name>
        <dbReference type="ChEBI" id="CHEBI:30616"/>
    </ligand>
</feature>
<evidence type="ECO:0000256" key="6">
    <source>
        <dbReference type="ARBA" id="ARBA00022490"/>
    </source>
</evidence>
<evidence type="ECO:0000256" key="20">
    <source>
        <dbReference type="PIRSR" id="PIRSR039102-2"/>
    </source>
</evidence>